<dbReference type="GO" id="GO:0051082">
    <property type="term" value="F:unfolded protein binding"/>
    <property type="evidence" value="ECO:0007669"/>
    <property type="project" value="InterPro"/>
</dbReference>
<evidence type="ECO:0000256" key="4">
    <source>
        <dbReference type="ARBA" id="ARBA00022833"/>
    </source>
</evidence>
<dbReference type="SMART" id="SM00271">
    <property type="entry name" value="DnaJ"/>
    <property type="match status" value="1"/>
</dbReference>
<keyword evidence="4" id="KW-0862">Zinc</keyword>
<dbReference type="CDD" id="cd10747">
    <property type="entry name" value="DnaJ_C"/>
    <property type="match status" value="1"/>
</dbReference>
<dbReference type="GO" id="GO:0042026">
    <property type="term" value="P:protein refolding"/>
    <property type="evidence" value="ECO:0007669"/>
    <property type="project" value="TreeGrafter"/>
</dbReference>
<keyword evidence="2" id="KW-0677">Repeat</keyword>
<evidence type="ECO:0000256" key="1">
    <source>
        <dbReference type="ARBA" id="ARBA00022723"/>
    </source>
</evidence>
<keyword evidence="1" id="KW-0479">Metal-binding</keyword>
<dbReference type="CDD" id="cd06257">
    <property type="entry name" value="DnaJ"/>
    <property type="match status" value="1"/>
</dbReference>
<protein>
    <submittedName>
        <fullName evidence="7">Chaperone protein DnaJ</fullName>
    </submittedName>
</protein>
<dbReference type="Pfam" id="PF01556">
    <property type="entry name" value="DnaJ_C"/>
    <property type="match status" value="1"/>
</dbReference>
<organism evidence="7 8">
    <name type="scientific">Candidatus Woesebacteria bacterium GW2011_GWA1_45_8</name>
    <dbReference type="NCBI Taxonomy" id="1618559"/>
    <lineage>
        <taxon>Bacteria</taxon>
        <taxon>Candidatus Woeseibacteriota</taxon>
    </lineage>
</organism>
<dbReference type="Proteomes" id="UP000034653">
    <property type="component" value="Unassembled WGS sequence"/>
</dbReference>
<dbReference type="FunFam" id="2.60.260.20:FF:000005">
    <property type="entry name" value="Chaperone protein dnaJ 1, mitochondrial"/>
    <property type="match status" value="1"/>
</dbReference>
<keyword evidence="3" id="KW-0863">Zinc-finger</keyword>
<evidence type="ECO:0000259" key="6">
    <source>
        <dbReference type="PROSITE" id="PS50076"/>
    </source>
</evidence>
<dbReference type="GO" id="GO:0005737">
    <property type="term" value="C:cytoplasm"/>
    <property type="evidence" value="ECO:0007669"/>
    <property type="project" value="TreeGrafter"/>
</dbReference>
<proteinExistence type="predicted"/>
<comment type="caution">
    <text evidence="7">The sequence shown here is derived from an EMBL/GenBank/DDBJ whole genome shotgun (WGS) entry which is preliminary data.</text>
</comment>
<dbReference type="InterPro" id="IPR008971">
    <property type="entry name" value="HSP40/DnaJ_pept-bd"/>
</dbReference>
<gene>
    <name evidence="7" type="ORF">UX19_C0003G0007</name>
</gene>
<dbReference type="InterPro" id="IPR001623">
    <property type="entry name" value="DnaJ_domain"/>
</dbReference>
<dbReference type="Gene3D" id="2.60.260.20">
    <property type="entry name" value="Urease metallochaperone UreE, N-terminal domain"/>
    <property type="match status" value="2"/>
</dbReference>
<dbReference type="AlphaFoldDB" id="A0A0G1MVQ5"/>
<dbReference type="PANTHER" id="PTHR43096:SF52">
    <property type="entry name" value="DNAJ HOMOLOG 1, MITOCHONDRIAL-RELATED"/>
    <property type="match status" value="1"/>
</dbReference>
<dbReference type="PROSITE" id="PS00636">
    <property type="entry name" value="DNAJ_1"/>
    <property type="match status" value="1"/>
</dbReference>
<dbReference type="InterPro" id="IPR002939">
    <property type="entry name" value="DnaJ_C"/>
</dbReference>
<dbReference type="Gene3D" id="1.10.287.110">
    <property type="entry name" value="DnaJ domain"/>
    <property type="match status" value="1"/>
</dbReference>
<accession>A0A0G1MVQ5</accession>
<dbReference type="InterPro" id="IPR036869">
    <property type="entry name" value="J_dom_sf"/>
</dbReference>
<evidence type="ECO:0000313" key="8">
    <source>
        <dbReference type="Proteomes" id="UP000034653"/>
    </source>
</evidence>
<keyword evidence="5" id="KW-0143">Chaperone</keyword>
<evidence type="ECO:0000313" key="7">
    <source>
        <dbReference type="EMBL" id="KKU12252.1"/>
    </source>
</evidence>
<evidence type="ECO:0000256" key="5">
    <source>
        <dbReference type="ARBA" id="ARBA00023186"/>
    </source>
</evidence>
<dbReference type="SUPFAM" id="SSF46565">
    <property type="entry name" value="Chaperone J-domain"/>
    <property type="match status" value="1"/>
</dbReference>
<dbReference type="PRINTS" id="PR00625">
    <property type="entry name" value="JDOMAIN"/>
</dbReference>
<dbReference type="SUPFAM" id="SSF49493">
    <property type="entry name" value="HSP40/DnaJ peptide-binding domain"/>
    <property type="match status" value="2"/>
</dbReference>
<dbReference type="InterPro" id="IPR018253">
    <property type="entry name" value="DnaJ_domain_CS"/>
</dbReference>
<name>A0A0G1MVQ5_9BACT</name>
<dbReference type="PANTHER" id="PTHR43096">
    <property type="entry name" value="DNAJ HOMOLOG 1, MITOCHONDRIAL-RELATED"/>
    <property type="match status" value="1"/>
</dbReference>
<evidence type="ECO:0000256" key="3">
    <source>
        <dbReference type="ARBA" id="ARBA00022771"/>
    </source>
</evidence>
<dbReference type="Pfam" id="PF00226">
    <property type="entry name" value="DnaJ"/>
    <property type="match status" value="1"/>
</dbReference>
<sequence>MATKTDYYDILGVTKSASAEEIKKAYRKQALEWHPDRHKDEKEAAEKRFKEINEAYQILSDSQKRSAYDQFGHEAFAPGGGFRGAGGFGGAGGSFTQAGRYGPFTYTYTTRGGDGGNPFASFDFGDPFDIFEQFFGGENPFRQTRQIPRYSMTLDFMEAVRGVEKEVSIEGKKRKVKIPAGVDEGSRINFGDFLLSIDVRPDKVFQRDGMDIYVNVGISYSLASLGGEIKVPSVDGDITIRVRPGTQSGTMLRLREKGAPNPHGRGRGDEYVRINVIVPEKLSREQKEIIEDLQEKGL</sequence>
<dbReference type="PATRIC" id="fig|1618559.3.peg.122"/>
<feature type="domain" description="J" evidence="6">
    <location>
        <begin position="6"/>
        <end position="72"/>
    </location>
</feature>
<dbReference type="PROSITE" id="PS50076">
    <property type="entry name" value="DNAJ_2"/>
    <property type="match status" value="1"/>
</dbReference>
<dbReference type="EMBL" id="LCLG01000003">
    <property type="protein sequence ID" value="KKU12252.1"/>
    <property type="molecule type" value="Genomic_DNA"/>
</dbReference>
<dbReference type="GO" id="GO:0008270">
    <property type="term" value="F:zinc ion binding"/>
    <property type="evidence" value="ECO:0007669"/>
    <property type="project" value="UniProtKB-KW"/>
</dbReference>
<evidence type="ECO:0000256" key="2">
    <source>
        <dbReference type="ARBA" id="ARBA00022737"/>
    </source>
</evidence>
<reference evidence="7 8" key="1">
    <citation type="journal article" date="2015" name="Nature">
        <title>rRNA introns, odd ribosomes, and small enigmatic genomes across a large radiation of phyla.</title>
        <authorList>
            <person name="Brown C.T."/>
            <person name="Hug L.A."/>
            <person name="Thomas B.C."/>
            <person name="Sharon I."/>
            <person name="Castelle C.J."/>
            <person name="Singh A."/>
            <person name="Wilkins M.J."/>
            <person name="Williams K.H."/>
            <person name="Banfield J.F."/>
        </authorList>
    </citation>
    <scope>NUCLEOTIDE SEQUENCE [LARGE SCALE GENOMIC DNA]</scope>
</reference>